<keyword evidence="7" id="KW-1185">Reference proteome</keyword>
<dbReference type="PANTHER" id="PTHR30346">
    <property type="entry name" value="TRANSCRIPTIONAL DUAL REGULATOR HCAR-RELATED"/>
    <property type="match status" value="1"/>
</dbReference>
<comment type="similarity">
    <text evidence="1">Belongs to the LysR transcriptional regulatory family.</text>
</comment>
<dbReference type="Pfam" id="PF03466">
    <property type="entry name" value="LysR_substrate"/>
    <property type="match status" value="1"/>
</dbReference>
<dbReference type="GO" id="GO:0032993">
    <property type="term" value="C:protein-DNA complex"/>
    <property type="evidence" value="ECO:0007669"/>
    <property type="project" value="TreeGrafter"/>
</dbReference>
<keyword evidence="2" id="KW-0805">Transcription regulation</keyword>
<proteinExistence type="inferred from homology"/>
<evidence type="ECO:0000313" key="7">
    <source>
        <dbReference type="Proteomes" id="UP000295146"/>
    </source>
</evidence>
<dbReference type="GO" id="GO:0003677">
    <property type="term" value="F:DNA binding"/>
    <property type="evidence" value="ECO:0007669"/>
    <property type="project" value="UniProtKB-KW"/>
</dbReference>
<dbReference type="Gene3D" id="3.40.190.10">
    <property type="entry name" value="Periplasmic binding protein-like II"/>
    <property type="match status" value="2"/>
</dbReference>
<reference evidence="6 7" key="1">
    <citation type="submission" date="2019-03" db="EMBL/GenBank/DDBJ databases">
        <title>Genomic Encyclopedia of Type Strains, Phase III (KMG-III): the genomes of soil and plant-associated and newly described type strains.</title>
        <authorList>
            <person name="Whitman W."/>
        </authorList>
    </citation>
    <scope>NUCLEOTIDE SEQUENCE [LARGE SCALE GENOMIC DNA]</scope>
    <source>
        <strain evidence="6 7">VKM Ac-2573</strain>
    </source>
</reference>
<dbReference type="Proteomes" id="UP000295146">
    <property type="component" value="Unassembled WGS sequence"/>
</dbReference>
<accession>A0A4R8BVV4</accession>
<evidence type="ECO:0000313" key="6">
    <source>
        <dbReference type="EMBL" id="TDW65934.1"/>
    </source>
</evidence>
<comment type="caution">
    <text evidence="6">The sequence shown here is derived from an EMBL/GenBank/DDBJ whole genome shotgun (WGS) entry which is preliminary data.</text>
</comment>
<evidence type="ECO:0000256" key="4">
    <source>
        <dbReference type="ARBA" id="ARBA00023163"/>
    </source>
</evidence>
<dbReference type="PANTHER" id="PTHR30346:SF0">
    <property type="entry name" value="HCA OPERON TRANSCRIPTIONAL ACTIVATOR HCAR"/>
    <property type="match status" value="1"/>
</dbReference>
<name>A0A4R8BVV4_9ACTN</name>
<protein>
    <submittedName>
        <fullName evidence="6">DNA-binding transcriptional LysR family regulator</fullName>
    </submittedName>
</protein>
<evidence type="ECO:0000256" key="1">
    <source>
        <dbReference type="ARBA" id="ARBA00009437"/>
    </source>
</evidence>
<dbReference type="InterPro" id="IPR000847">
    <property type="entry name" value="LysR_HTH_N"/>
</dbReference>
<dbReference type="InterPro" id="IPR036390">
    <property type="entry name" value="WH_DNA-bd_sf"/>
</dbReference>
<sequence length="292" mass="31527">MFSVELRQIQYFVTVAEVLNFGRAAEQLGIGQPGVSQQIARLERELDVLLFDRSARAIRLTEAGQRFLPAARAVLASVESARAAAIGEARTLRLGTSTGLGERLETVVAELSSQDLHVDLVSTSTRARLDRVRSGQLDAAFVRGLDEAAGLEFVPVWEDDLLISLPATVAEGPEVELKDLRDLPLRITQRRTNPPLVDLVMSACAAAGFEPVLGPRSSSLQDTHAAIGAGSPSWTVIYESHARLLREGRVVFRRPRPRLALTTSLAVPAGTTVGGDLAVLLEACRKASDQFE</sequence>
<dbReference type="GO" id="GO:0003700">
    <property type="term" value="F:DNA-binding transcription factor activity"/>
    <property type="evidence" value="ECO:0007669"/>
    <property type="project" value="InterPro"/>
</dbReference>
<dbReference type="PROSITE" id="PS50931">
    <property type="entry name" value="HTH_LYSR"/>
    <property type="match status" value="1"/>
</dbReference>
<feature type="domain" description="HTH lysR-type" evidence="5">
    <location>
        <begin position="4"/>
        <end position="61"/>
    </location>
</feature>
<dbReference type="EMBL" id="SODP01000003">
    <property type="protein sequence ID" value="TDW65934.1"/>
    <property type="molecule type" value="Genomic_DNA"/>
</dbReference>
<gene>
    <name evidence="6" type="ORF">EV653_5949</name>
</gene>
<dbReference type="InterPro" id="IPR005119">
    <property type="entry name" value="LysR_subst-bd"/>
</dbReference>
<dbReference type="PRINTS" id="PR00039">
    <property type="entry name" value="HTHLYSR"/>
</dbReference>
<dbReference type="Pfam" id="PF00126">
    <property type="entry name" value="HTH_1"/>
    <property type="match status" value="1"/>
</dbReference>
<dbReference type="SUPFAM" id="SSF46785">
    <property type="entry name" value="Winged helix' DNA-binding domain"/>
    <property type="match status" value="1"/>
</dbReference>
<evidence type="ECO:0000259" key="5">
    <source>
        <dbReference type="PROSITE" id="PS50931"/>
    </source>
</evidence>
<dbReference type="AlphaFoldDB" id="A0A4R8BVV4"/>
<dbReference type="InterPro" id="IPR036388">
    <property type="entry name" value="WH-like_DNA-bd_sf"/>
</dbReference>
<evidence type="ECO:0000256" key="3">
    <source>
        <dbReference type="ARBA" id="ARBA00023125"/>
    </source>
</evidence>
<organism evidence="6 7">
    <name type="scientific">Kribbella pratensis</name>
    <dbReference type="NCBI Taxonomy" id="2512112"/>
    <lineage>
        <taxon>Bacteria</taxon>
        <taxon>Bacillati</taxon>
        <taxon>Actinomycetota</taxon>
        <taxon>Actinomycetes</taxon>
        <taxon>Propionibacteriales</taxon>
        <taxon>Kribbellaceae</taxon>
        <taxon>Kribbella</taxon>
    </lineage>
</organism>
<dbReference type="FunFam" id="1.10.10.10:FF:000001">
    <property type="entry name" value="LysR family transcriptional regulator"/>
    <property type="match status" value="1"/>
</dbReference>
<evidence type="ECO:0000256" key="2">
    <source>
        <dbReference type="ARBA" id="ARBA00023015"/>
    </source>
</evidence>
<keyword evidence="4" id="KW-0804">Transcription</keyword>
<dbReference type="Gene3D" id="1.10.10.10">
    <property type="entry name" value="Winged helix-like DNA-binding domain superfamily/Winged helix DNA-binding domain"/>
    <property type="match status" value="1"/>
</dbReference>
<dbReference type="SUPFAM" id="SSF53850">
    <property type="entry name" value="Periplasmic binding protein-like II"/>
    <property type="match status" value="1"/>
</dbReference>
<keyword evidence="3 6" id="KW-0238">DNA-binding</keyword>